<dbReference type="InterPro" id="IPR016169">
    <property type="entry name" value="FAD-bd_PCMH_sub2"/>
</dbReference>
<evidence type="ECO:0000256" key="7">
    <source>
        <dbReference type="ARBA" id="ARBA00022618"/>
    </source>
</evidence>
<reference evidence="19" key="1">
    <citation type="submission" date="2018-06" db="EMBL/GenBank/DDBJ databases">
        <authorList>
            <person name="Zhirakovskaya E."/>
        </authorList>
    </citation>
    <scope>NUCLEOTIDE SEQUENCE</scope>
</reference>
<feature type="domain" description="FAD-binding PCMH-type" evidence="18">
    <location>
        <begin position="27"/>
        <end position="192"/>
    </location>
</feature>
<dbReference type="SUPFAM" id="SSF56194">
    <property type="entry name" value="Uridine diphospho-N-Acetylenolpyruvylglucosamine reductase, MurB, C-terminal domain"/>
    <property type="match status" value="1"/>
</dbReference>
<dbReference type="NCBIfam" id="NF010480">
    <property type="entry name" value="PRK13905.1"/>
    <property type="match status" value="1"/>
</dbReference>
<evidence type="ECO:0000313" key="19">
    <source>
        <dbReference type="EMBL" id="VAW86430.1"/>
    </source>
</evidence>
<proteinExistence type="inferred from homology"/>
<name>A0A3B0ZBR6_9ZZZZ</name>
<dbReference type="PANTHER" id="PTHR21071">
    <property type="entry name" value="UDP-N-ACETYLENOLPYRUVOYLGLUCOSAMINE REDUCTASE"/>
    <property type="match status" value="1"/>
</dbReference>
<keyword evidence="14" id="KW-0131">Cell cycle</keyword>
<keyword evidence="9" id="KW-0274">FAD</keyword>
<evidence type="ECO:0000256" key="12">
    <source>
        <dbReference type="ARBA" id="ARBA00022984"/>
    </source>
</evidence>
<dbReference type="InterPro" id="IPR006094">
    <property type="entry name" value="Oxid_FAD_bind_N"/>
</dbReference>
<evidence type="ECO:0000256" key="5">
    <source>
        <dbReference type="ARBA" id="ARBA00012518"/>
    </source>
</evidence>
<evidence type="ECO:0000256" key="13">
    <source>
        <dbReference type="ARBA" id="ARBA00023002"/>
    </source>
</evidence>
<dbReference type="PROSITE" id="PS51387">
    <property type="entry name" value="FAD_PCMH"/>
    <property type="match status" value="1"/>
</dbReference>
<dbReference type="EC" id="1.3.1.98" evidence="5"/>
<evidence type="ECO:0000256" key="11">
    <source>
        <dbReference type="ARBA" id="ARBA00022960"/>
    </source>
</evidence>
<feature type="region of interest" description="Disordered" evidence="17">
    <location>
        <begin position="1"/>
        <end position="22"/>
    </location>
</feature>
<evidence type="ECO:0000256" key="10">
    <source>
        <dbReference type="ARBA" id="ARBA00022857"/>
    </source>
</evidence>
<dbReference type="Pfam" id="PF01565">
    <property type="entry name" value="FAD_binding_4"/>
    <property type="match status" value="1"/>
</dbReference>
<keyword evidence="6" id="KW-0963">Cytoplasm</keyword>
<evidence type="ECO:0000256" key="4">
    <source>
        <dbReference type="ARBA" id="ARBA00004752"/>
    </source>
</evidence>
<dbReference type="GO" id="GO:0051301">
    <property type="term" value="P:cell division"/>
    <property type="evidence" value="ECO:0007669"/>
    <property type="project" value="UniProtKB-KW"/>
</dbReference>
<dbReference type="InterPro" id="IPR016166">
    <property type="entry name" value="FAD-bd_PCMH"/>
</dbReference>
<dbReference type="SUPFAM" id="SSF56176">
    <property type="entry name" value="FAD-binding/transporter-associated domain-like"/>
    <property type="match status" value="1"/>
</dbReference>
<comment type="subcellular location">
    <subcellularLocation>
        <location evidence="3">Cytoplasm</location>
    </subcellularLocation>
</comment>
<evidence type="ECO:0000256" key="17">
    <source>
        <dbReference type="SAM" id="MobiDB-lite"/>
    </source>
</evidence>
<accession>A0A3B0ZBR6</accession>
<comment type="pathway">
    <text evidence="4">Cell wall biogenesis; peptidoglycan biosynthesis.</text>
</comment>
<dbReference type="InterPro" id="IPR016167">
    <property type="entry name" value="FAD-bd_PCMH_sub1"/>
</dbReference>
<dbReference type="UniPathway" id="UPA00219"/>
<evidence type="ECO:0000259" key="18">
    <source>
        <dbReference type="PROSITE" id="PS51387"/>
    </source>
</evidence>
<dbReference type="HAMAP" id="MF_00037">
    <property type="entry name" value="MurB"/>
    <property type="match status" value="1"/>
</dbReference>
<dbReference type="Gene3D" id="3.90.78.10">
    <property type="entry name" value="UDP-N-acetylenolpyruvoylglucosamine reductase, C-terminal domain"/>
    <property type="match status" value="1"/>
</dbReference>
<keyword evidence="10" id="KW-0521">NADP</keyword>
<comment type="cofactor">
    <cofactor evidence="1">
        <name>FAD</name>
        <dbReference type="ChEBI" id="CHEBI:57692"/>
    </cofactor>
</comment>
<dbReference type="GO" id="GO:0071555">
    <property type="term" value="P:cell wall organization"/>
    <property type="evidence" value="ECO:0007669"/>
    <property type="project" value="UniProtKB-KW"/>
</dbReference>
<comment type="catalytic activity">
    <reaction evidence="16">
        <text>UDP-N-acetyl-alpha-D-muramate + NADP(+) = UDP-N-acetyl-3-O-(1-carboxyvinyl)-alpha-D-glucosamine + NADPH + H(+)</text>
        <dbReference type="Rhea" id="RHEA:12248"/>
        <dbReference type="ChEBI" id="CHEBI:15378"/>
        <dbReference type="ChEBI" id="CHEBI:57783"/>
        <dbReference type="ChEBI" id="CHEBI:58349"/>
        <dbReference type="ChEBI" id="CHEBI:68483"/>
        <dbReference type="ChEBI" id="CHEBI:70757"/>
        <dbReference type="EC" id="1.3.1.98"/>
    </reaction>
</comment>
<evidence type="ECO:0000256" key="8">
    <source>
        <dbReference type="ARBA" id="ARBA00022630"/>
    </source>
</evidence>
<evidence type="ECO:0000256" key="6">
    <source>
        <dbReference type="ARBA" id="ARBA00022490"/>
    </source>
</evidence>
<organism evidence="19">
    <name type="scientific">hydrothermal vent metagenome</name>
    <dbReference type="NCBI Taxonomy" id="652676"/>
    <lineage>
        <taxon>unclassified sequences</taxon>
        <taxon>metagenomes</taxon>
        <taxon>ecological metagenomes</taxon>
    </lineage>
</organism>
<dbReference type="EMBL" id="UOFO01000094">
    <property type="protein sequence ID" value="VAW86430.1"/>
    <property type="molecule type" value="Genomic_DNA"/>
</dbReference>
<keyword evidence="13 19" id="KW-0560">Oxidoreductase</keyword>
<evidence type="ECO:0000256" key="3">
    <source>
        <dbReference type="ARBA" id="ARBA00004496"/>
    </source>
</evidence>
<evidence type="ECO:0000256" key="16">
    <source>
        <dbReference type="ARBA" id="ARBA00048914"/>
    </source>
</evidence>
<protein>
    <recommendedName>
        <fullName evidence="5">UDP-N-acetylmuramate dehydrogenase</fullName>
        <ecNumber evidence="5">1.3.1.98</ecNumber>
    </recommendedName>
</protein>
<evidence type="ECO:0000256" key="14">
    <source>
        <dbReference type="ARBA" id="ARBA00023306"/>
    </source>
</evidence>
<keyword evidence="11" id="KW-0133">Cell shape</keyword>
<keyword evidence="8" id="KW-0285">Flavoprotein</keyword>
<dbReference type="Pfam" id="PF02873">
    <property type="entry name" value="MurB_C"/>
    <property type="match status" value="1"/>
</dbReference>
<evidence type="ECO:0000256" key="2">
    <source>
        <dbReference type="ARBA" id="ARBA00003921"/>
    </source>
</evidence>
<comment type="function">
    <text evidence="2">Cell wall formation.</text>
</comment>
<keyword evidence="15" id="KW-0961">Cell wall biogenesis/degradation</keyword>
<feature type="compositionally biased region" description="Basic and acidic residues" evidence="17">
    <location>
        <begin position="10"/>
        <end position="21"/>
    </location>
</feature>
<dbReference type="NCBIfam" id="TIGR00179">
    <property type="entry name" value="murB"/>
    <property type="match status" value="1"/>
</dbReference>
<evidence type="ECO:0000256" key="1">
    <source>
        <dbReference type="ARBA" id="ARBA00001974"/>
    </source>
</evidence>
<dbReference type="GO" id="GO:0071949">
    <property type="term" value="F:FAD binding"/>
    <property type="evidence" value="ECO:0007669"/>
    <property type="project" value="InterPro"/>
</dbReference>
<evidence type="ECO:0000256" key="15">
    <source>
        <dbReference type="ARBA" id="ARBA00023316"/>
    </source>
</evidence>
<dbReference type="PANTHER" id="PTHR21071:SF4">
    <property type="entry name" value="UDP-N-ACETYLENOLPYRUVOYLGLUCOSAMINE REDUCTASE"/>
    <property type="match status" value="1"/>
</dbReference>
<evidence type="ECO:0000256" key="9">
    <source>
        <dbReference type="ARBA" id="ARBA00022827"/>
    </source>
</evidence>
<dbReference type="GO" id="GO:0009252">
    <property type="term" value="P:peptidoglycan biosynthetic process"/>
    <property type="evidence" value="ECO:0007669"/>
    <property type="project" value="UniProtKB-UniPathway"/>
</dbReference>
<dbReference type="InterPro" id="IPR011601">
    <property type="entry name" value="MurB_C"/>
</dbReference>
<dbReference type="Gene3D" id="3.30.465.10">
    <property type="match status" value="1"/>
</dbReference>
<dbReference type="InterPro" id="IPR036318">
    <property type="entry name" value="FAD-bd_PCMH-like_sf"/>
</dbReference>
<dbReference type="Gene3D" id="3.30.43.10">
    <property type="entry name" value="Uridine Diphospho-n-acetylenolpyruvylglucosamine Reductase, domain 2"/>
    <property type="match status" value="1"/>
</dbReference>
<dbReference type="InterPro" id="IPR036635">
    <property type="entry name" value="MurB_C_sf"/>
</dbReference>
<keyword evidence="12" id="KW-0573">Peptidoglycan synthesis</keyword>
<dbReference type="InterPro" id="IPR003170">
    <property type="entry name" value="MurB"/>
</dbReference>
<sequence>MMPAYNTPELRGKLQEQEPMSRHTTWRVGGPARCFYTPADIDDLSLFLSQTQDESELVWLGLGSNLLVRDGGIAGVVIHTVGVIDSLYLMSDTEVYLGAGATCAKAARFCAAQGLVGAEFLAGIPGTVGGALAMNAGAFGGEIWNSVVKVETINRTGNQFVRSPDEFNIDYRTVQPRFNEWFVGARLELTRGDAENSMRRIKGLLAKRNASQPIGFASCGSVFRNPEGDYAGGLIESCGLKGHRYGGAMVSEKHANFIINTSRASAREIESLITFVQGVVFHQKGVSLIPEVKIIGDTSL</sequence>
<dbReference type="AlphaFoldDB" id="A0A3B0ZBR6"/>
<dbReference type="GO" id="GO:0008762">
    <property type="term" value="F:UDP-N-acetylmuramate dehydrogenase activity"/>
    <property type="evidence" value="ECO:0007669"/>
    <property type="project" value="UniProtKB-EC"/>
</dbReference>
<dbReference type="GO" id="GO:0008360">
    <property type="term" value="P:regulation of cell shape"/>
    <property type="evidence" value="ECO:0007669"/>
    <property type="project" value="UniProtKB-KW"/>
</dbReference>
<keyword evidence="7" id="KW-0132">Cell division</keyword>
<gene>
    <name evidence="19" type="ORF">MNBD_GAMMA16-2259</name>
</gene>
<dbReference type="GO" id="GO:0005829">
    <property type="term" value="C:cytosol"/>
    <property type="evidence" value="ECO:0007669"/>
    <property type="project" value="TreeGrafter"/>
</dbReference>